<reference evidence="5 6" key="1">
    <citation type="submission" date="2014-09" db="EMBL/GenBank/DDBJ databases">
        <authorList>
            <person name="Grob C."/>
            <person name="Taubert M."/>
            <person name="Howat A.M."/>
            <person name="Burns O.J."/>
            <person name="Dixon J.L."/>
            <person name="Chen Y."/>
            <person name="Murrell J.C."/>
        </authorList>
    </citation>
    <scope>NUCLEOTIDE SEQUENCE [LARGE SCALE GENOMIC DNA]</scope>
    <source>
        <strain evidence="5">L4</strain>
    </source>
</reference>
<dbReference type="AlphaFoldDB" id="A0A0A0BJV4"/>
<gene>
    <name evidence="5" type="ORF">LP43_0578</name>
</gene>
<name>A0A0A0BJV4_9GAMM</name>
<evidence type="ECO:0000256" key="3">
    <source>
        <dbReference type="ARBA" id="ARBA00023315"/>
    </source>
</evidence>
<dbReference type="PANTHER" id="PTHR10434:SF11">
    <property type="entry name" value="1-ACYL-SN-GLYCEROL-3-PHOSPHATE ACYLTRANSFERASE"/>
    <property type="match status" value="1"/>
</dbReference>
<dbReference type="GO" id="GO:0006654">
    <property type="term" value="P:phosphatidic acid biosynthetic process"/>
    <property type="evidence" value="ECO:0007669"/>
    <property type="project" value="TreeGrafter"/>
</dbReference>
<dbReference type="EC" id="2.3.1.51" evidence="5"/>
<keyword evidence="2 5" id="KW-0808">Transferase</keyword>
<evidence type="ECO:0000256" key="2">
    <source>
        <dbReference type="ARBA" id="ARBA00022679"/>
    </source>
</evidence>
<dbReference type="SUPFAM" id="SSF69593">
    <property type="entry name" value="Glycerol-3-phosphate (1)-acyltransferase"/>
    <property type="match status" value="1"/>
</dbReference>
<dbReference type="Pfam" id="PF01553">
    <property type="entry name" value="Acyltransferase"/>
    <property type="match status" value="1"/>
</dbReference>
<dbReference type="RefSeq" id="WP_036311747.1">
    <property type="nucleotide sequence ID" value="NZ_JADFAB010000015.1"/>
</dbReference>
<dbReference type="PANTHER" id="PTHR10434">
    <property type="entry name" value="1-ACYL-SN-GLYCEROL-3-PHOSPHATE ACYLTRANSFERASE"/>
    <property type="match status" value="1"/>
</dbReference>
<dbReference type="STRING" id="392484.LP43_0578"/>
<proteinExistence type="predicted"/>
<dbReference type="GO" id="GO:0003841">
    <property type="term" value="F:1-acylglycerol-3-phosphate O-acyltransferase activity"/>
    <property type="evidence" value="ECO:0007669"/>
    <property type="project" value="UniProtKB-EC"/>
</dbReference>
<comment type="caution">
    <text evidence="5">The sequence shown here is derived from an EMBL/GenBank/DDBJ whole genome shotgun (WGS) entry which is preliminary data.</text>
</comment>
<evidence type="ECO:0000313" key="5">
    <source>
        <dbReference type="EMBL" id="KGM08155.1"/>
    </source>
</evidence>
<evidence type="ECO:0000259" key="4">
    <source>
        <dbReference type="SMART" id="SM00563"/>
    </source>
</evidence>
<keyword evidence="3 5" id="KW-0012">Acyltransferase</keyword>
<dbReference type="CDD" id="cd07989">
    <property type="entry name" value="LPLAT_AGPAT-like"/>
    <property type="match status" value="1"/>
</dbReference>
<organism evidence="5 6">
    <name type="scientific">Methylophaga thiooxydans</name>
    <dbReference type="NCBI Taxonomy" id="392484"/>
    <lineage>
        <taxon>Bacteria</taxon>
        <taxon>Pseudomonadati</taxon>
        <taxon>Pseudomonadota</taxon>
        <taxon>Gammaproteobacteria</taxon>
        <taxon>Thiotrichales</taxon>
        <taxon>Piscirickettsiaceae</taxon>
        <taxon>Methylophaga</taxon>
    </lineage>
</organism>
<protein>
    <submittedName>
        <fullName evidence="5">1-acyl-sn-glycerol-3-phosphate acyltransferase</fullName>
        <ecNumber evidence="5">2.3.1.51</ecNumber>
    </submittedName>
</protein>
<evidence type="ECO:0000256" key="1">
    <source>
        <dbReference type="ARBA" id="ARBA00005189"/>
    </source>
</evidence>
<sequence length="218" mass="24086">MAWLMLSLFLALIVLIGLVFSKTDWGGPHVNWLDGWTRLLCRYLHGLDEGLMPLPASGPAIVVANHVSGLDPLLLIAACHRPLRFLIATEEYNRPVFHWLFRAAGCIPVDRKGRPELALRAARRALEKGEVIALFPHGKIHLDTDPPRPIKGGVARLAAWSQCDIYPVRIEGVKAQGKTFTAPFIPDRVALFFLPVINLTEANQANLELIAKAIETPA</sequence>
<feature type="domain" description="Phospholipid/glycerol acyltransferase" evidence="4">
    <location>
        <begin position="60"/>
        <end position="173"/>
    </location>
</feature>
<accession>A0A0A0BJV4</accession>
<dbReference type="EMBL" id="JRQD01000001">
    <property type="protein sequence ID" value="KGM08155.1"/>
    <property type="molecule type" value="Genomic_DNA"/>
</dbReference>
<dbReference type="InterPro" id="IPR002123">
    <property type="entry name" value="Plipid/glycerol_acylTrfase"/>
</dbReference>
<comment type="pathway">
    <text evidence="1">Lipid metabolism.</text>
</comment>
<dbReference type="Proteomes" id="UP000029999">
    <property type="component" value="Unassembled WGS sequence"/>
</dbReference>
<evidence type="ECO:0000313" key="6">
    <source>
        <dbReference type="Proteomes" id="UP000029999"/>
    </source>
</evidence>
<dbReference type="SMART" id="SM00563">
    <property type="entry name" value="PlsC"/>
    <property type="match status" value="1"/>
</dbReference>